<dbReference type="Proteomes" id="UP001319921">
    <property type="component" value="Chromosome"/>
</dbReference>
<sequence length="121" mass="13641">MDSPLIFKYSFAEIFLMMLTMLLPNSIEGLMGLWEEQPVSLFSLNSLKGLDVIDESPLLFKWEWISDPLDCLPDERCSPESMVGTMNHSGWEPSPFQGGEEISYRRDSSVTSAMANGVSRQ</sequence>
<proteinExistence type="predicted"/>
<organism evidence="1 2">
    <name type="scientific">Saccharolobus caldissimus</name>
    <dbReference type="NCBI Taxonomy" id="1702097"/>
    <lineage>
        <taxon>Archaea</taxon>
        <taxon>Thermoproteota</taxon>
        <taxon>Thermoprotei</taxon>
        <taxon>Sulfolobales</taxon>
        <taxon>Sulfolobaceae</taxon>
        <taxon>Saccharolobus</taxon>
    </lineage>
</organism>
<evidence type="ECO:0000313" key="2">
    <source>
        <dbReference type="Proteomes" id="UP001319921"/>
    </source>
</evidence>
<dbReference type="KEGG" id="scas:SACC_04430"/>
<gene>
    <name evidence="1" type="ORF">SACC_04430</name>
</gene>
<reference evidence="1 2" key="1">
    <citation type="journal article" date="2022" name="Microbiol. Resour. Announc.">
        <title>Complete Genome Sequence of the Hyperthermophilic and Acidophilic Archaeon Saccharolobus caldissimus Strain HS-3T.</title>
        <authorList>
            <person name="Sakai H.D."/>
            <person name="Kurosawa N."/>
        </authorList>
    </citation>
    <scope>NUCLEOTIDE SEQUENCE [LARGE SCALE GENOMIC DNA]</scope>
    <source>
        <strain evidence="1 2">JCM32116</strain>
    </source>
</reference>
<evidence type="ECO:0000313" key="1">
    <source>
        <dbReference type="EMBL" id="BDB97426.1"/>
    </source>
</evidence>
<name>A0AAQ4CNP5_9CREN</name>
<accession>A0AAQ4CNP5</accession>
<keyword evidence="2" id="KW-1185">Reference proteome</keyword>
<dbReference type="EMBL" id="AP025226">
    <property type="protein sequence ID" value="BDB97426.1"/>
    <property type="molecule type" value="Genomic_DNA"/>
</dbReference>
<dbReference type="AlphaFoldDB" id="A0AAQ4CNP5"/>
<protein>
    <submittedName>
        <fullName evidence="1">Uncharacterized protein</fullName>
    </submittedName>
</protein>